<keyword evidence="1" id="KW-0732">Signal</keyword>
<gene>
    <name evidence="3" type="ORF">SAMN02787118_108265</name>
</gene>
<dbReference type="Pfam" id="PF12697">
    <property type="entry name" value="Abhydrolase_6"/>
    <property type="match status" value="1"/>
</dbReference>
<name>A0A1I2JNM8_9ACTN</name>
<dbReference type="SUPFAM" id="SSF53474">
    <property type="entry name" value="alpha/beta-Hydrolases"/>
    <property type="match status" value="1"/>
</dbReference>
<evidence type="ECO:0000256" key="1">
    <source>
        <dbReference type="SAM" id="SignalP"/>
    </source>
</evidence>
<reference evidence="3 4" key="1">
    <citation type="submission" date="2016-10" db="EMBL/GenBank/DDBJ databases">
        <authorList>
            <person name="de Groot N.N."/>
        </authorList>
    </citation>
    <scope>NUCLEOTIDE SEQUENCE [LARGE SCALE GENOMIC DNA]</scope>
    <source>
        <strain evidence="3 4">OK461</strain>
    </source>
</reference>
<feature type="signal peptide" evidence="1">
    <location>
        <begin position="1"/>
        <end position="36"/>
    </location>
</feature>
<dbReference type="PANTHER" id="PTHR37017:SF11">
    <property type="entry name" value="ESTERASE_LIPASE_THIOESTERASE DOMAIN-CONTAINING PROTEIN"/>
    <property type="match status" value="1"/>
</dbReference>
<dbReference type="GO" id="GO:0003824">
    <property type="term" value="F:catalytic activity"/>
    <property type="evidence" value="ECO:0007669"/>
    <property type="project" value="UniProtKB-ARBA"/>
</dbReference>
<evidence type="ECO:0000313" key="4">
    <source>
        <dbReference type="Proteomes" id="UP000181942"/>
    </source>
</evidence>
<proteinExistence type="predicted"/>
<dbReference type="InterPro" id="IPR052897">
    <property type="entry name" value="Sec-Metab_Biosynth_Hydrolase"/>
</dbReference>
<feature type="domain" description="AB hydrolase-1" evidence="2">
    <location>
        <begin position="66"/>
        <end position="283"/>
    </location>
</feature>
<dbReference type="RefSeq" id="WP_218171500.1">
    <property type="nucleotide sequence ID" value="NZ_FONR01000008.1"/>
</dbReference>
<dbReference type="PROSITE" id="PS51318">
    <property type="entry name" value="TAT"/>
    <property type="match status" value="1"/>
</dbReference>
<dbReference type="AlphaFoldDB" id="A0A1I2JNM8"/>
<dbReference type="InterPro" id="IPR029058">
    <property type="entry name" value="AB_hydrolase_fold"/>
</dbReference>
<evidence type="ECO:0000259" key="2">
    <source>
        <dbReference type="Pfam" id="PF12697"/>
    </source>
</evidence>
<dbReference type="Proteomes" id="UP000181942">
    <property type="component" value="Unassembled WGS sequence"/>
</dbReference>
<feature type="chain" id="PRO_5038704331" evidence="1">
    <location>
        <begin position="37"/>
        <end position="293"/>
    </location>
</feature>
<dbReference type="InterPro" id="IPR000073">
    <property type="entry name" value="AB_hydrolase_1"/>
</dbReference>
<evidence type="ECO:0000313" key="3">
    <source>
        <dbReference type="EMBL" id="SFF55523.1"/>
    </source>
</evidence>
<protein>
    <submittedName>
        <fullName evidence="3">Pimeloyl-ACP methyl ester carboxylesterase</fullName>
    </submittedName>
</protein>
<dbReference type="InterPro" id="IPR006311">
    <property type="entry name" value="TAT_signal"/>
</dbReference>
<dbReference type="Gene3D" id="3.40.50.1820">
    <property type="entry name" value="alpha/beta hydrolase"/>
    <property type="match status" value="1"/>
</dbReference>
<sequence>MTGIEPVRFREGGQRRRRLMLSALAVGTLLAVPALSAATPAGSASAANATTASATPSTPSTPRPTVVLVHGAFADSSSWDGVISRLERQGYPVIGVANPLRGLADDSAYVSSVLDTIPGPVILVGHSYGGAVITDAAVGHPNVKALVYIAAFAPDQGESGLAILGEYPGSQLSPALTVRPFPGGQDAYVNPADFRQVFAADVPAGKARLMAAGQRPVSLAAFAEPSSTPAWKTIPSWFLVAGADRAIPPAAEQAMALRAGSHTKVIRGASHAVLVSHPDATAHVIESAARSTS</sequence>
<accession>A0A1I2JNM8</accession>
<dbReference type="EMBL" id="FONR01000008">
    <property type="protein sequence ID" value="SFF55523.1"/>
    <property type="molecule type" value="Genomic_DNA"/>
</dbReference>
<organism evidence="3 4">
    <name type="scientific">Streptomyces mirabilis</name>
    <dbReference type="NCBI Taxonomy" id="68239"/>
    <lineage>
        <taxon>Bacteria</taxon>
        <taxon>Bacillati</taxon>
        <taxon>Actinomycetota</taxon>
        <taxon>Actinomycetes</taxon>
        <taxon>Kitasatosporales</taxon>
        <taxon>Streptomycetaceae</taxon>
        <taxon>Streptomyces</taxon>
    </lineage>
</organism>
<dbReference type="PANTHER" id="PTHR37017">
    <property type="entry name" value="AB HYDROLASE-1 DOMAIN-CONTAINING PROTEIN-RELATED"/>
    <property type="match status" value="1"/>
</dbReference>